<dbReference type="Gene3D" id="1.10.510.10">
    <property type="entry name" value="Transferase(Phosphotransferase) domain 1"/>
    <property type="match status" value="1"/>
</dbReference>
<accession>A0A1G4IBN4</accession>
<organism evidence="3 4">
    <name type="scientific">Trypanosoma equiperdum</name>
    <dbReference type="NCBI Taxonomy" id="5694"/>
    <lineage>
        <taxon>Eukaryota</taxon>
        <taxon>Discoba</taxon>
        <taxon>Euglenozoa</taxon>
        <taxon>Kinetoplastea</taxon>
        <taxon>Metakinetoplastina</taxon>
        <taxon>Trypanosomatida</taxon>
        <taxon>Trypanosomatidae</taxon>
        <taxon>Trypanosoma</taxon>
    </lineage>
</organism>
<dbReference type="GO" id="GO:0004672">
    <property type="term" value="F:protein kinase activity"/>
    <property type="evidence" value="ECO:0007669"/>
    <property type="project" value="InterPro"/>
</dbReference>
<reference evidence="3" key="1">
    <citation type="submission" date="2016-09" db="EMBL/GenBank/DDBJ databases">
        <authorList>
            <person name="Hebert L."/>
            <person name="Moumen B."/>
        </authorList>
    </citation>
    <scope>NUCLEOTIDE SEQUENCE [LARGE SCALE GENOMIC DNA]</scope>
    <source>
        <strain evidence="3">OVI</strain>
    </source>
</reference>
<dbReference type="PROSITE" id="PS50011">
    <property type="entry name" value="PROTEIN_KINASE_DOM"/>
    <property type="match status" value="1"/>
</dbReference>
<gene>
    <name evidence="3" type="ORF">TEOVI_000117400</name>
</gene>
<dbReference type="Proteomes" id="UP000195570">
    <property type="component" value="Unassembled WGS sequence"/>
</dbReference>
<keyword evidence="4" id="KW-1185">Reference proteome</keyword>
<dbReference type="VEuPathDB" id="TriTrypDB:TEOVI_000117400"/>
<name>A0A1G4IBN4_TRYEQ</name>
<dbReference type="RefSeq" id="XP_067080555.1">
    <property type="nucleotide sequence ID" value="XM_067224454.1"/>
</dbReference>
<evidence type="ECO:0000313" key="3">
    <source>
        <dbReference type="EMBL" id="SCU69608.1"/>
    </source>
</evidence>
<dbReference type="SUPFAM" id="SSF56112">
    <property type="entry name" value="Protein kinase-like (PK-like)"/>
    <property type="match status" value="1"/>
</dbReference>
<evidence type="ECO:0000259" key="2">
    <source>
        <dbReference type="PROSITE" id="PS50011"/>
    </source>
</evidence>
<keyword evidence="3" id="KW-0418">Kinase</keyword>
<sequence>MSSGCAPHYRTNLCPPLRELKSNGEEVDTYANMWQYHCERRGEIQVGETIGYGGDRGSMVYSVVRCCSPGLSSVNCQLVLKVYSTEINENEFEFIKILLGLDDHQSEDAVMRKSICRTLPYLVLPMATVRVDGVDRGILMAKRERNLKELLIYASKRHGSRGNAIINRCDDTMGNQESREGVNYQRTAFRWKKDFLPILQMEVIIAISFQLVLATACLNEELPHTVSGISYSGFAHNDIHLENILVEEKEGRVALCDFELVSSSPGSSSDKGPRLQPPQRRLPPPCRRSPRDFFCRKADSWGIGLVIISLLTGIDPLFDSTVVLDDFGEGPILRSHEFYKGNLQVLDWEQNIKPHVEKLLIHDDPTGRRLKEAQPLLHLCSKCLVNNPRADPCIPIELLSDPVFSCFVSKEKVSENILISWIKQIG</sequence>
<evidence type="ECO:0000256" key="1">
    <source>
        <dbReference type="SAM" id="MobiDB-lite"/>
    </source>
</evidence>
<dbReference type="SMART" id="SM00220">
    <property type="entry name" value="S_TKc"/>
    <property type="match status" value="1"/>
</dbReference>
<dbReference type="EC" id="2.7.1.-" evidence="3"/>
<feature type="region of interest" description="Disordered" evidence="1">
    <location>
        <begin position="262"/>
        <end position="288"/>
    </location>
</feature>
<dbReference type="AlphaFoldDB" id="A0A1G4IBN4"/>
<proteinExistence type="predicted"/>
<keyword evidence="3" id="KW-0808">Transferase</keyword>
<protein>
    <submittedName>
        <fullName evidence="3">Protein kinase domain containing protein, putative</fullName>
        <ecNumber evidence="3">2.7.1.-</ecNumber>
    </submittedName>
</protein>
<dbReference type="EMBL" id="CZPT02001255">
    <property type="protein sequence ID" value="SCU69608.1"/>
    <property type="molecule type" value="Genomic_DNA"/>
</dbReference>
<dbReference type="InterPro" id="IPR000719">
    <property type="entry name" value="Prot_kinase_dom"/>
</dbReference>
<dbReference type="GeneID" id="92375114"/>
<comment type="caution">
    <text evidence="3">The sequence shown here is derived from an EMBL/GenBank/DDBJ whole genome shotgun (WGS) entry which is preliminary data.</text>
</comment>
<feature type="domain" description="Protein kinase" evidence="2">
    <location>
        <begin position="44"/>
        <end position="404"/>
    </location>
</feature>
<dbReference type="GO" id="GO:0005524">
    <property type="term" value="F:ATP binding"/>
    <property type="evidence" value="ECO:0007669"/>
    <property type="project" value="InterPro"/>
</dbReference>
<evidence type="ECO:0000313" key="4">
    <source>
        <dbReference type="Proteomes" id="UP000195570"/>
    </source>
</evidence>
<dbReference type="InterPro" id="IPR011009">
    <property type="entry name" value="Kinase-like_dom_sf"/>
</dbReference>